<reference evidence="1 2" key="1">
    <citation type="submission" date="2024-06" db="EMBL/GenBank/DDBJ databases">
        <authorList>
            <person name="Pan Q."/>
            <person name="Wen M."/>
            <person name="Jouanno E."/>
            <person name="Zahm M."/>
            <person name="Klopp C."/>
            <person name="Cabau C."/>
            <person name="Louis A."/>
            <person name="Berthelot C."/>
            <person name="Parey E."/>
            <person name="Roest Crollius H."/>
            <person name="Montfort J."/>
            <person name="Robinson-Rechavi M."/>
            <person name="Bouchez O."/>
            <person name="Lampietro C."/>
            <person name="Lopez Roques C."/>
            <person name="Donnadieu C."/>
            <person name="Postlethwait J."/>
            <person name="Bobe J."/>
            <person name="Verreycken H."/>
            <person name="Guiguen Y."/>
        </authorList>
    </citation>
    <scope>NUCLEOTIDE SEQUENCE [LARGE SCALE GENOMIC DNA]</scope>
    <source>
        <strain evidence="1">Up_M1</strain>
        <tissue evidence="1">Testis</tissue>
    </source>
</reference>
<dbReference type="AlphaFoldDB" id="A0ABD0W0S8"/>
<gene>
    <name evidence="1" type="ORF">UPYG_G00339300</name>
</gene>
<keyword evidence="2" id="KW-1185">Reference proteome</keyword>
<accession>A0ABD0W0S8</accession>
<proteinExistence type="predicted"/>
<comment type="caution">
    <text evidence="1">The sequence shown here is derived from an EMBL/GenBank/DDBJ whole genome shotgun (WGS) entry which is preliminary data.</text>
</comment>
<dbReference type="Proteomes" id="UP001557470">
    <property type="component" value="Unassembled WGS sequence"/>
</dbReference>
<evidence type="ECO:0000313" key="2">
    <source>
        <dbReference type="Proteomes" id="UP001557470"/>
    </source>
</evidence>
<name>A0ABD0W0S8_UMBPY</name>
<protein>
    <submittedName>
        <fullName evidence="1">Uncharacterized protein</fullName>
    </submittedName>
</protein>
<evidence type="ECO:0000313" key="1">
    <source>
        <dbReference type="EMBL" id="KAL0962378.1"/>
    </source>
</evidence>
<dbReference type="EMBL" id="JAGEUA010000011">
    <property type="protein sequence ID" value="KAL0962378.1"/>
    <property type="molecule type" value="Genomic_DNA"/>
</dbReference>
<sequence length="66" mass="7703">MRLYIAADSINSCIYIFSWIWNKVERAGVTERGKGRDERERVWKSSRIEGGERLWTVGLQEESLGL</sequence>
<organism evidence="1 2">
    <name type="scientific">Umbra pygmaea</name>
    <name type="common">Eastern mudminnow</name>
    <dbReference type="NCBI Taxonomy" id="75934"/>
    <lineage>
        <taxon>Eukaryota</taxon>
        <taxon>Metazoa</taxon>
        <taxon>Chordata</taxon>
        <taxon>Craniata</taxon>
        <taxon>Vertebrata</taxon>
        <taxon>Euteleostomi</taxon>
        <taxon>Actinopterygii</taxon>
        <taxon>Neopterygii</taxon>
        <taxon>Teleostei</taxon>
        <taxon>Protacanthopterygii</taxon>
        <taxon>Esociformes</taxon>
        <taxon>Umbridae</taxon>
        <taxon>Umbra</taxon>
    </lineage>
</organism>